<dbReference type="Proteomes" id="UP000003094">
    <property type="component" value="Unassembled WGS sequence"/>
</dbReference>
<name>A0A2R9SN57_9BACL</name>
<dbReference type="KEGG" id="pvo:PVOR_28574"/>
<dbReference type="AlphaFoldDB" id="A0A2R9SN57"/>
<reference evidence="1 2" key="1">
    <citation type="journal article" date="2010" name="BMC Genomics">
        <title>Genome sequence of the pattern forming Paenibacillus vortex bacterium reveals potential for thriving in complex environments.</title>
        <authorList>
            <person name="Sirota-Madi A."/>
            <person name="Olender T."/>
            <person name="Helman Y."/>
            <person name="Ingham C."/>
            <person name="Brainis I."/>
            <person name="Roth D."/>
            <person name="Hagi E."/>
            <person name="Brodsky L."/>
            <person name="Leshkowitz D."/>
            <person name="Galatenko V."/>
            <person name="Nikolaev V."/>
            <person name="Mugasimangalam R.C."/>
            <person name="Bransburg-Zabary S."/>
            <person name="Gutnick D.L."/>
            <person name="Lancet D."/>
            <person name="Ben-Jacob E."/>
        </authorList>
    </citation>
    <scope>NUCLEOTIDE SEQUENCE [LARGE SCALE GENOMIC DNA]</scope>
    <source>
        <strain evidence="1 2">V453</strain>
    </source>
</reference>
<accession>A0A2R9SN57</accession>
<keyword evidence="2" id="KW-1185">Reference proteome</keyword>
<proteinExistence type="predicted"/>
<gene>
    <name evidence="1" type="ORF">PVOR_28574</name>
</gene>
<comment type="caution">
    <text evidence="1">The sequence shown here is derived from an EMBL/GenBank/DDBJ whole genome shotgun (WGS) entry which is preliminary data.</text>
</comment>
<dbReference type="EMBL" id="ADHJ01000048">
    <property type="protein sequence ID" value="EFU38785.1"/>
    <property type="molecule type" value="Genomic_DNA"/>
</dbReference>
<sequence length="63" mass="7354">MLNIFISTSQWEHSFVLYANIRSFINVNLLQTKNSSCEKQQAVPIPFITGIHFNSQTDEYIIY</sequence>
<evidence type="ECO:0000313" key="2">
    <source>
        <dbReference type="Proteomes" id="UP000003094"/>
    </source>
</evidence>
<protein>
    <submittedName>
        <fullName evidence="1">Uncharacterized protein</fullName>
    </submittedName>
</protein>
<evidence type="ECO:0000313" key="1">
    <source>
        <dbReference type="EMBL" id="EFU38785.1"/>
    </source>
</evidence>
<organism evidence="1 2">
    <name type="scientific">Paenibacillus vortex V453</name>
    <dbReference type="NCBI Taxonomy" id="715225"/>
    <lineage>
        <taxon>Bacteria</taxon>
        <taxon>Bacillati</taxon>
        <taxon>Bacillota</taxon>
        <taxon>Bacilli</taxon>
        <taxon>Bacillales</taxon>
        <taxon>Paenibacillaceae</taxon>
        <taxon>Paenibacillus</taxon>
    </lineage>
</organism>